<proteinExistence type="predicted"/>
<reference evidence="2" key="1">
    <citation type="journal article" date="2020" name="Nature">
        <title>Giant virus diversity and host interactions through global metagenomics.</title>
        <authorList>
            <person name="Schulz F."/>
            <person name="Roux S."/>
            <person name="Paez-Espino D."/>
            <person name="Jungbluth S."/>
            <person name="Walsh D.A."/>
            <person name="Denef V.J."/>
            <person name="McMahon K.D."/>
            <person name="Konstantinidis K.T."/>
            <person name="Eloe-Fadrosh E.A."/>
            <person name="Kyrpides N.C."/>
            <person name="Woyke T."/>
        </authorList>
    </citation>
    <scope>NUCLEOTIDE SEQUENCE</scope>
    <source>
        <strain evidence="2">GVMAG-S-1039698-54</strain>
    </source>
</reference>
<feature type="transmembrane region" description="Helical" evidence="1">
    <location>
        <begin position="123"/>
        <end position="144"/>
    </location>
</feature>
<keyword evidence="1" id="KW-1133">Transmembrane helix</keyword>
<keyword evidence="1" id="KW-0472">Membrane</keyword>
<feature type="transmembrane region" description="Helical" evidence="1">
    <location>
        <begin position="15"/>
        <end position="33"/>
    </location>
</feature>
<evidence type="ECO:0000256" key="1">
    <source>
        <dbReference type="SAM" id="Phobius"/>
    </source>
</evidence>
<protein>
    <recommendedName>
        <fullName evidence="3">TLC domain-containing protein</fullName>
    </recommendedName>
</protein>
<feature type="transmembrane region" description="Helical" evidence="1">
    <location>
        <begin position="193"/>
        <end position="212"/>
    </location>
</feature>
<accession>A0A6C0AKM5</accession>
<organism evidence="2">
    <name type="scientific">viral metagenome</name>
    <dbReference type="NCBI Taxonomy" id="1070528"/>
    <lineage>
        <taxon>unclassified sequences</taxon>
        <taxon>metagenomes</taxon>
        <taxon>organismal metagenomes</taxon>
    </lineage>
</organism>
<dbReference type="EMBL" id="MN740677">
    <property type="protein sequence ID" value="QHS80339.1"/>
    <property type="molecule type" value="Genomic_DNA"/>
</dbReference>
<dbReference type="AlphaFoldDB" id="A0A6C0AKM5"/>
<feature type="transmembrane region" description="Helical" evidence="1">
    <location>
        <begin position="100"/>
        <end position="117"/>
    </location>
</feature>
<name>A0A6C0AKM5_9ZZZZ</name>
<evidence type="ECO:0000313" key="2">
    <source>
        <dbReference type="EMBL" id="QHS80339.1"/>
    </source>
</evidence>
<feature type="transmembrane region" description="Helical" evidence="1">
    <location>
        <begin position="164"/>
        <end position="181"/>
    </location>
</feature>
<sequence>MYEILINYNTLPQTILYYIFLISFFDFFLVLLFGNKSRWFQLHCLTNIYICKLVYNDIFSVLNQPTHSLNLLVDRGSAYTCIVLHLYHCFMFPITPMDKFHHCLFVFFGAIPMLLYWKGPFMQLTMFFTCGLPGAIDYFTLCLVKHNYILKLEQKNMSSLINNYLRFPGTIFSTTICYIGYMENITNYHPIFVGYGIFLIYFNGAYFSKLAIENNILHRLKH</sequence>
<keyword evidence="1" id="KW-0812">Transmembrane</keyword>
<evidence type="ECO:0008006" key="3">
    <source>
        <dbReference type="Google" id="ProtNLM"/>
    </source>
</evidence>